<feature type="signal peptide" evidence="2">
    <location>
        <begin position="1"/>
        <end position="22"/>
    </location>
</feature>
<proteinExistence type="predicted"/>
<keyword evidence="1" id="KW-1133">Transmembrane helix</keyword>
<evidence type="ECO:0000256" key="2">
    <source>
        <dbReference type="SAM" id="SignalP"/>
    </source>
</evidence>
<dbReference type="OrthoDB" id="14252at2759"/>
<feature type="chain" id="PRO_5034623573" description="FAS1 domain-containing protein" evidence="2">
    <location>
        <begin position="23"/>
        <end position="889"/>
    </location>
</feature>
<dbReference type="InterPro" id="IPR000782">
    <property type="entry name" value="FAS1_domain"/>
</dbReference>
<evidence type="ECO:0000313" key="4">
    <source>
        <dbReference type="EMBL" id="KAF5312325.1"/>
    </source>
</evidence>
<keyword evidence="1" id="KW-0812">Transmembrane</keyword>
<feature type="domain" description="FAS1" evidence="3">
    <location>
        <begin position="356"/>
        <end position="501"/>
    </location>
</feature>
<dbReference type="Gene3D" id="2.30.180.10">
    <property type="entry name" value="FAS1 domain"/>
    <property type="match status" value="5"/>
</dbReference>
<protein>
    <recommendedName>
        <fullName evidence="3">FAS1 domain-containing protein</fullName>
    </recommendedName>
</protein>
<dbReference type="PANTHER" id="PTHR10900:SF77">
    <property type="entry name" value="FI19380P1"/>
    <property type="match status" value="1"/>
</dbReference>
<keyword evidence="1" id="KW-0472">Membrane</keyword>
<sequence length="889" mass="96624">MRFGTSLPIALFALSIPTLAYTSQTPWKAPSTLYRTLVDALNDDPDYTSLLYLLQRTLLIPTLNKLNGSTLFAPTNDAIAKHASKHPLWQFALEESNDLIPDNRHEQLRQQLFYHLLNVSIPAIPSEQSVSEYETLLYPRKPISPPSKDPPPYPPWMPIPGGTLGGDPQRIRLATRDNSVSIGADFYGKHGVSIVKGLKDAGNGMLLGIGEVLEPPPDLAMVVSQHASLSYFQKIMDSEIVKTLNSTSGMTLFLPTDDAWSVLHPMERLYLESEFSANDMRRILSAHAVVASKGVHWSTSFNGSTKLTTLADTNLDIKKSPENITVGAATLLEPDIYASNGVLHTVSSLLFPEDFLQLTPEKYLLALNCTKFISLLHSVDLTGLINNTDTKYTILAPSDDVLKIFDGPEIPPSGSEELKKLLQYHFIPGHWTPSKLQSGRLLETALQEPGLNGGRQVVPVEVQKDGKKKGEDKTISFGSAGVIGEPIEANNTLIYFVSRPLVPPADALQVALPTLELSTFLAAIFSTDKAERLRTTPSTSLLIPHNKAFERLGLLVSAHLLAPSSKDDLANVILHHALTSVEYASSLENGSQHTFSTLEGSDVKIDRFANGTAHISSSGGWSGLKAELTTLDLLTQTGVIHELSDIMIPRSVQLTIGKLVKAAKGGTMSTLVNKAGFEWVLNGTAPPEGSPWADEKYGNAGWTLLCPPDEAFKNVNLTQLYSDVEGLKDIVSQHLIPMSPMNAKSDGDPDPLYNNRPLVLDDSTYATVRSTSSAYGDIVFQKQAEGEGYIVGIKGARGTSGEEDSARVLAWGRSSTGTGTGGVVQIDRLLVPYRPSWFFMYGAPTIVGGLGMLAICGFFYLVRLVWLRDTTEATYEPVGGFGRDDDDDA</sequence>
<evidence type="ECO:0000259" key="3">
    <source>
        <dbReference type="PROSITE" id="PS50213"/>
    </source>
</evidence>
<feature type="domain" description="FAS1" evidence="3">
    <location>
        <begin position="504"/>
        <end position="647"/>
    </location>
</feature>
<dbReference type="InterPro" id="IPR050904">
    <property type="entry name" value="Adhesion/Biosynth-related"/>
</dbReference>
<reference evidence="4 5" key="1">
    <citation type="journal article" date="2020" name="ISME J.">
        <title>Uncovering the hidden diversity of litter-decomposition mechanisms in mushroom-forming fungi.</title>
        <authorList>
            <person name="Floudas D."/>
            <person name="Bentzer J."/>
            <person name="Ahren D."/>
            <person name="Johansson T."/>
            <person name="Persson P."/>
            <person name="Tunlid A."/>
        </authorList>
    </citation>
    <scope>NUCLEOTIDE SEQUENCE [LARGE SCALE GENOMIC DNA]</scope>
    <source>
        <strain evidence="4 5">CBS 101986</strain>
    </source>
</reference>
<feature type="domain" description="FAS1" evidence="3">
    <location>
        <begin position="34"/>
        <end position="213"/>
    </location>
</feature>
<evidence type="ECO:0000256" key="1">
    <source>
        <dbReference type="SAM" id="Phobius"/>
    </source>
</evidence>
<dbReference type="EMBL" id="JAACJJ010000056">
    <property type="protein sequence ID" value="KAF5312325.1"/>
    <property type="molecule type" value="Genomic_DNA"/>
</dbReference>
<gene>
    <name evidence="4" type="ORF">D9619_002877</name>
</gene>
<accession>A0A8H5ETW0</accession>
<dbReference type="SMART" id="SM00554">
    <property type="entry name" value="FAS1"/>
    <property type="match status" value="5"/>
</dbReference>
<dbReference type="PANTHER" id="PTHR10900">
    <property type="entry name" value="PERIOSTIN-RELATED"/>
    <property type="match status" value="1"/>
</dbReference>
<dbReference type="AlphaFoldDB" id="A0A8H5ETW0"/>
<keyword evidence="2" id="KW-0732">Signal</keyword>
<dbReference type="GO" id="GO:0005615">
    <property type="term" value="C:extracellular space"/>
    <property type="evidence" value="ECO:0007669"/>
    <property type="project" value="TreeGrafter"/>
</dbReference>
<name>A0A8H5ETW0_9AGAR</name>
<dbReference type="Pfam" id="PF02469">
    <property type="entry name" value="Fasciclin"/>
    <property type="match status" value="4"/>
</dbReference>
<dbReference type="Proteomes" id="UP000567179">
    <property type="component" value="Unassembled WGS sequence"/>
</dbReference>
<feature type="domain" description="FAS1" evidence="3">
    <location>
        <begin position="216"/>
        <end position="350"/>
    </location>
</feature>
<feature type="transmembrane region" description="Helical" evidence="1">
    <location>
        <begin position="838"/>
        <end position="862"/>
    </location>
</feature>
<dbReference type="PROSITE" id="PS50213">
    <property type="entry name" value="FAS1"/>
    <property type="match status" value="4"/>
</dbReference>
<keyword evidence="5" id="KW-1185">Reference proteome</keyword>
<evidence type="ECO:0000313" key="5">
    <source>
        <dbReference type="Proteomes" id="UP000567179"/>
    </source>
</evidence>
<comment type="caution">
    <text evidence="4">The sequence shown here is derived from an EMBL/GenBank/DDBJ whole genome shotgun (WGS) entry which is preliminary data.</text>
</comment>
<dbReference type="InterPro" id="IPR036378">
    <property type="entry name" value="FAS1_dom_sf"/>
</dbReference>
<organism evidence="4 5">
    <name type="scientific">Psilocybe cf. subviscida</name>
    <dbReference type="NCBI Taxonomy" id="2480587"/>
    <lineage>
        <taxon>Eukaryota</taxon>
        <taxon>Fungi</taxon>
        <taxon>Dikarya</taxon>
        <taxon>Basidiomycota</taxon>
        <taxon>Agaricomycotina</taxon>
        <taxon>Agaricomycetes</taxon>
        <taxon>Agaricomycetidae</taxon>
        <taxon>Agaricales</taxon>
        <taxon>Agaricineae</taxon>
        <taxon>Strophariaceae</taxon>
        <taxon>Psilocybe</taxon>
    </lineage>
</organism>
<dbReference type="SUPFAM" id="SSF82153">
    <property type="entry name" value="FAS1 domain"/>
    <property type="match status" value="5"/>
</dbReference>